<evidence type="ECO:0000256" key="4">
    <source>
        <dbReference type="ARBA" id="ARBA00023163"/>
    </source>
</evidence>
<gene>
    <name evidence="6" type="ORF">GCM10010251_17990</name>
</gene>
<dbReference type="InterPro" id="IPR005119">
    <property type="entry name" value="LysR_subst-bd"/>
</dbReference>
<evidence type="ECO:0000256" key="2">
    <source>
        <dbReference type="ARBA" id="ARBA00023015"/>
    </source>
</evidence>
<dbReference type="GO" id="GO:0003700">
    <property type="term" value="F:DNA-binding transcription factor activity"/>
    <property type="evidence" value="ECO:0007669"/>
    <property type="project" value="TreeGrafter"/>
</dbReference>
<reference evidence="6" key="2">
    <citation type="submission" date="2020-09" db="EMBL/GenBank/DDBJ databases">
        <authorList>
            <person name="Sun Q."/>
            <person name="Ohkuma M."/>
        </authorList>
    </citation>
    <scope>NUCLEOTIDE SEQUENCE</scope>
    <source>
        <strain evidence="6">JCM 4346</strain>
    </source>
</reference>
<keyword evidence="3" id="KW-0238">DNA-binding</keyword>
<dbReference type="Gene3D" id="3.40.190.10">
    <property type="entry name" value="Periplasmic binding protein-like II"/>
    <property type="match status" value="2"/>
</dbReference>
<sequence>MSDQPTPLRLGFHGSPDVALHIVRIAGWDPAAVSLGQYDIADPFTELRRGEFDVMIVKFGLKEPDLACSRALTYDARGAVVAADSPLAKQDAISVEELADQELFDRPGEMPQYVWDEVVPPHTPAGRPLHRRHRVTDIPAMMRLVAEGNAVHLSLISLADVAPPTVRVVPVTGLPPAPVSLAWCNDRELPQHVRRFVAAAEAGAER</sequence>
<dbReference type="GO" id="GO:0003677">
    <property type="term" value="F:DNA binding"/>
    <property type="evidence" value="ECO:0007669"/>
    <property type="project" value="UniProtKB-KW"/>
</dbReference>
<dbReference type="SUPFAM" id="SSF53850">
    <property type="entry name" value="Periplasmic binding protein-like II"/>
    <property type="match status" value="1"/>
</dbReference>
<comment type="similarity">
    <text evidence="1">Belongs to the LysR transcriptional regulatory family.</text>
</comment>
<dbReference type="Pfam" id="PF03466">
    <property type="entry name" value="LysR_substrate"/>
    <property type="match status" value="1"/>
</dbReference>
<evidence type="ECO:0000256" key="3">
    <source>
        <dbReference type="ARBA" id="ARBA00023125"/>
    </source>
</evidence>
<feature type="domain" description="LysR substrate-binding" evidence="5">
    <location>
        <begin position="37"/>
        <end position="201"/>
    </location>
</feature>
<evidence type="ECO:0000256" key="1">
    <source>
        <dbReference type="ARBA" id="ARBA00009437"/>
    </source>
</evidence>
<comment type="caution">
    <text evidence="6">The sequence shown here is derived from an EMBL/GenBank/DDBJ whole genome shotgun (WGS) entry which is preliminary data.</text>
</comment>
<evidence type="ECO:0000313" key="6">
    <source>
        <dbReference type="EMBL" id="GGR02592.1"/>
    </source>
</evidence>
<organism evidence="6 7">
    <name type="scientific">Streptomyces aurantiogriseus</name>
    <dbReference type="NCBI Taxonomy" id="66870"/>
    <lineage>
        <taxon>Bacteria</taxon>
        <taxon>Bacillati</taxon>
        <taxon>Actinomycetota</taxon>
        <taxon>Actinomycetes</taxon>
        <taxon>Kitasatosporales</taxon>
        <taxon>Streptomycetaceae</taxon>
        <taxon>Streptomyces</taxon>
    </lineage>
</organism>
<evidence type="ECO:0000313" key="7">
    <source>
        <dbReference type="Proteomes" id="UP000658320"/>
    </source>
</evidence>
<name>A0A918C1U2_9ACTN</name>
<keyword evidence="2" id="KW-0805">Transcription regulation</keyword>
<keyword evidence="7" id="KW-1185">Reference proteome</keyword>
<dbReference type="Proteomes" id="UP000658320">
    <property type="component" value="Unassembled WGS sequence"/>
</dbReference>
<proteinExistence type="inferred from homology"/>
<dbReference type="PANTHER" id="PTHR30346:SF0">
    <property type="entry name" value="HCA OPERON TRANSCRIPTIONAL ACTIVATOR HCAR"/>
    <property type="match status" value="1"/>
</dbReference>
<accession>A0A918C1U2</accession>
<evidence type="ECO:0000259" key="5">
    <source>
        <dbReference type="Pfam" id="PF03466"/>
    </source>
</evidence>
<reference evidence="6" key="1">
    <citation type="journal article" date="2014" name="Int. J. Syst. Evol. Microbiol.">
        <title>Complete genome sequence of Corynebacterium casei LMG S-19264T (=DSM 44701T), isolated from a smear-ripened cheese.</title>
        <authorList>
            <consortium name="US DOE Joint Genome Institute (JGI-PGF)"/>
            <person name="Walter F."/>
            <person name="Albersmeier A."/>
            <person name="Kalinowski J."/>
            <person name="Ruckert C."/>
        </authorList>
    </citation>
    <scope>NUCLEOTIDE SEQUENCE</scope>
    <source>
        <strain evidence="6">JCM 4346</strain>
    </source>
</reference>
<dbReference type="PANTHER" id="PTHR30346">
    <property type="entry name" value="TRANSCRIPTIONAL DUAL REGULATOR HCAR-RELATED"/>
    <property type="match status" value="1"/>
</dbReference>
<dbReference type="EMBL" id="BMSX01000003">
    <property type="protein sequence ID" value="GGR02592.1"/>
    <property type="molecule type" value="Genomic_DNA"/>
</dbReference>
<keyword evidence="4" id="KW-0804">Transcription</keyword>
<dbReference type="RefSeq" id="WP_189934068.1">
    <property type="nucleotide sequence ID" value="NZ_BMSX01000003.1"/>
</dbReference>
<dbReference type="GO" id="GO:0032993">
    <property type="term" value="C:protein-DNA complex"/>
    <property type="evidence" value="ECO:0007669"/>
    <property type="project" value="TreeGrafter"/>
</dbReference>
<dbReference type="AlphaFoldDB" id="A0A918C1U2"/>
<protein>
    <recommendedName>
        <fullName evidence="5">LysR substrate-binding domain-containing protein</fullName>
    </recommendedName>
</protein>